<dbReference type="SMART" id="SM00322">
    <property type="entry name" value="KH"/>
    <property type="match status" value="1"/>
</dbReference>
<dbReference type="EMBL" id="JADIMY010000049">
    <property type="protein sequence ID" value="MBO8427370.1"/>
    <property type="molecule type" value="Genomic_DNA"/>
</dbReference>
<dbReference type="PANTHER" id="PTHR12826:SF15">
    <property type="entry name" value="RIBONUCLEASE Y"/>
    <property type="match status" value="1"/>
</dbReference>
<feature type="transmembrane region" description="Helical" evidence="7">
    <location>
        <begin position="6"/>
        <end position="27"/>
    </location>
</feature>
<dbReference type="Pfam" id="PF01966">
    <property type="entry name" value="HD"/>
    <property type="match status" value="1"/>
</dbReference>
<dbReference type="Gene3D" id="3.30.310.210">
    <property type="match status" value="1"/>
</dbReference>
<gene>
    <name evidence="7 11" type="primary">rny</name>
    <name evidence="11" type="ORF">IAC58_02270</name>
</gene>
<evidence type="ECO:0000313" key="11">
    <source>
        <dbReference type="EMBL" id="MBO8427370.1"/>
    </source>
</evidence>
<dbReference type="Pfam" id="PF12072">
    <property type="entry name" value="RNase_Y_N"/>
    <property type="match status" value="1"/>
</dbReference>
<dbReference type="PANTHER" id="PTHR12826">
    <property type="entry name" value="RIBONUCLEASE Y"/>
    <property type="match status" value="1"/>
</dbReference>
<evidence type="ECO:0000256" key="7">
    <source>
        <dbReference type="HAMAP-Rule" id="MF_00335"/>
    </source>
</evidence>
<comment type="subcellular location">
    <subcellularLocation>
        <location evidence="7">Cell membrane</location>
        <topology evidence="7">Single-pass membrane protein</topology>
    </subcellularLocation>
</comment>
<dbReference type="NCBIfam" id="TIGR03319">
    <property type="entry name" value="RNase_Y"/>
    <property type="match status" value="1"/>
</dbReference>
<dbReference type="SUPFAM" id="SSF54791">
    <property type="entry name" value="Eukaryotic type KH-domain (KH-domain type I)"/>
    <property type="match status" value="1"/>
</dbReference>
<protein>
    <recommendedName>
        <fullName evidence="7 8">Ribonuclease Y</fullName>
        <shortName evidence="7">RNase Y</shortName>
        <ecNumber evidence="7 8">3.1.-.-</ecNumber>
    </recommendedName>
</protein>
<dbReference type="Pfam" id="PF00013">
    <property type="entry name" value="KH_1"/>
    <property type="match status" value="1"/>
</dbReference>
<keyword evidence="5 7" id="KW-0694">RNA-binding</keyword>
<evidence type="ECO:0000256" key="3">
    <source>
        <dbReference type="ARBA" id="ARBA00022759"/>
    </source>
</evidence>
<dbReference type="AlphaFoldDB" id="A0A9D9GU55"/>
<comment type="function">
    <text evidence="7">Endoribonuclease that initiates mRNA decay.</text>
</comment>
<evidence type="ECO:0000313" key="12">
    <source>
        <dbReference type="Proteomes" id="UP000823613"/>
    </source>
</evidence>
<comment type="caution">
    <text evidence="11">The sequence shown here is derived from an EMBL/GenBank/DDBJ whole genome shotgun (WGS) entry which is preliminary data.</text>
</comment>
<dbReference type="GO" id="GO:0006402">
    <property type="term" value="P:mRNA catabolic process"/>
    <property type="evidence" value="ECO:0007669"/>
    <property type="project" value="UniProtKB-UniRule"/>
</dbReference>
<keyword evidence="1 7" id="KW-0812">Transmembrane</keyword>
<evidence type="ECO:0000256" key="5">
    <source>
        <dbReference type="ARBA" id="ARBA00022884"/>
    </source>
</evidence>
<dbReference type="InterPro" id="IPR022711">
    <property type="entry name" value="RNase_Y_N"/>
</dbReference>
<dbReference type="GO" id="GO:0003723">
    <property type="term" value="F:RNA binding"/>
    <property type="evidence" value="ECO:0007669"/>
    <property type="project" value="UniProtKB-UniRule"/>
</dbReference>
<dbReference type="GO" id="GO:0004521">
    <property type="term" value="F:RNA endonuclease activity"/>
    <property type="evidence" value="ECO:0007669"/>
    <property type="project" value="UniProtKB-UniRule"/>
</dbReference>
<sequence length="519" mass="58932">MTILGWILCIVFLILGAGITFALMYFIPNFKAKRAEKQAKKIVSDAENKADQIVYSMKKDAKIEIDSLKKEAYDDIAQRKKDVQENEKKLLQREQSIDLRDAQLIKKENNLEQKENEIDRQMAENKRKGDLLQEKLDSIIEELQKVSQMSIKEAKEEIFKRVEEKCQKEITLMIKNKEEEAESTCEEKARQILANSMFKQAQEVTTDHTITVIALPNDEMKGRIIGREGRNIKTLEQLLGVDILIDDTPEVLTISCFNPIRREIASRTLNILIKDGRIQPGRIEDVANKCKNEVEDSIKKAGQEAVFKLGIGSMNKELIYYVGRLKYRTSYGQNQLEHSIETARLAGSMAAELGLDQNLAKRAGLLHDIGKSCDYEVEGSHVEIGARLAKKYGENDVVINAIESHHGDVKAKYVISYLVAAADTLSAARPGARSETLESYIKRLEQLETICKSYEGVQQCYAMQSGREVRVMVIPDKVDDLGAFKIAHDIKERIEKEMTYPGQIKVNVIREYRAIETAK</sequence>
<keyword evidence="7" id="KW-0472">Membrane</keyword>
<dbReference type="HAMAP" id="MF_00335">
    <property type="entry name" value="RNase_Y"/>
    <property type="match status" value="1"/>
</dbReference>
<dbReference type="InterPro" id="IPR036612">
    <property type="entry name" value="KH_dom_type_1_sf"/>
</dbReference>
<dbReference type="SMART" id="SM00471">
    <property type="entry name" value="HDc"/>
    <property type="match status" value="1"/>
</dbReference>
<dbReference type="Proteomes" id="UP000823613">
    <property type="component" value="Unassembled WGS sequence"/>
</dbReference>
<dbReference type="InterPro" id="IPR004088">
    <property type="entry name" value="KH_dom_type_1"/>
</dbReference>
<comment type="similarity">
    <text evidence="7">Belongs to the RNase Y family.</text>
</comment>
<dbReference type="PROSITE" id="PS51831">
    <property type="entry name" value="HD"/>
    <property type="match status" value="1"/>
</dbReference>
<dbReference type="InterPro" id="IPR006675">
    <property type="entry name" value="HDIG_dom"/>
</dbReference>
<proteinExistence type="inferred from homology"/>
<name>A0A9D9GU55_9BACL</name>
<dbReference type="SUPFAM" id="SSF109604">
    <property type="entry name" value="HD-domain/PDEase-like"/>
    <property type="match status" value="1"/>
</dbReference>
<evidence type="ECO:0000256" key="1">
    <source>
        <dbReference type="ARBA" id="ARBA00022692"/>
    </source>
</evidence>
<keyword evidence="7" id="KW-1003">Cell membrane</keyword>
<accession>A0A9D9GU55</accession>
<dbReference type="GO" id="GO:0016787">
    <property type="term" value="F:hydrolase activity"/>
    <property type="evidence" value="ECO:0007669"/>
    <property type="project" value="UniProtKB-KW"/>
</dbReference>
<dbReference type="GO" id="GO:0005886">
    <property type="term" value="C:plasma membrane"/>
    <property type="evidence" value="ECO:0007669"/>
    <property type="project" value="UniProtKB-SubCell"/>
</dbReference>
<reference evidence="11" key="1">
    <citation type="submission" date="2020-10" db="EMBL/GenBank/DDBJ databases">
        <authorList>
            <person name="Gilroy R."/>
        </authorList>
    </citation>
    <scope>NUCLEOTIDE SEQUENCE</scope>
    <source>
        <strain evidence="11">11159</strain>
    </source>
</reference>
<dbReference type="Gene3D" id="1.10.3210.10">
    <property type="entry name" value="Hypothetical protein af1432"/>
    <property type="match status" value="1"/>
</dbReference>
<organism evidence="11 12">
    <name type="scientific">Candidatus Onthovivens merdipullorum</name>
    <dbReference type="NCBI Taxonomy" id="2840889"/>
    <lineage>
        <taxon>Bacteria</taxon>
        <taxon>Bacillati</taxon>
        <taxon>Bacillota</taxon>
        <taxon>Bacilli</taxon>
        <taxon>Bacillales</taxon>
        <taxon>Candidatus Onthovivens</taxon>
    </lineage>
</organism>
<dbReference type="InterPro" id="IPR003607">
    <property type="entry name" value="HD/PDEase_dom"/>
</dbReference>
<dbReference type="InterPro" id="IPR017705">
    <property type="entry name" value="Ribonuclease_Y"/>
</dbReference>
<dbReference type="CDD" id="cd00077">
    <property type="entry name" value="HDc"/>
    <property type="match status" value="1"/>
</dbReference>
<keyword evidence="6 7" id="KW-1133">Transmembrane helix</keyword>
<dbReference type="InterPro" id="IPR004087">
    <property type="entry name" value="KH_dom"/>
</dbReference>
<feature type="domain" description="HD" evidence="10">
    <location>
        <begin position="335"/>
        <end position="428"/>
    </location>
</feature>
<feature type="coiled-coil region" evidence="9">
    <location>
        <begin position="32"/>
        <end position="131"/>
    </location>
</feature>
<keyword evidence="3 7" id="KW-0255">Endonuclease</keyword>
<keyword evidence="9" id="KW-0175">Coiled coil</keyword>
<dbReference type="PROSITE" id="PS50084">
    <property type="entry name" value="KH_TYPE_1"/>
    <property type="match status" value="1"/>
</dbReference>
<keyword evidence="4 7" id="KW-0378">Hydrolase</keyword>
<evidence type="ECO:0000259" key="10">
    <source>
        <dbReference type="PROSITE" id="PS51831"/>
    </source>
</evidence>
<evidence type="ECO:0000256" key="2">
    <source>
        <dbReference type="ARBA" id="ARBA00022722"/>
    </source>
</evidence>
<dbReference type="InterPro" id="IPR006674">
    <property type="entry name" value="HD_domain"/>
</dbReference>
<dbReference type="CDD" id="cd22431">
    <property type="entry name" value="KH-I_RNaseY"/>
    <property type="match status" value="1"/>
</dbReference>
<keyword evidence="2 7" id="KW-0540">Nuclease</keyword>
<dbReference type="EC" id="3.1.-.-" evidence="7 8"/>
<evidence type="ECO:0000256" key="4">
    <source>
        <dbReference type="ARBA" id="ARBA00022801"/>
    </source>
</evidence>
<evidence type="ECO:0000256" key="9">
    <source>
        <dbReference type="SAM" id="Coils"/>
    </source>
</evidence>
<reference evidence="11" key="2">
    <citation type="journal article" date="2021" name="PeerJ">
        <title>Extensive microbial diversity within the chicken gut microbiome revealed by metagenomics and culture.</title>
        <authorList>
            <person name="Gilroy R."/>
            <person name="Ravi A."/>
            <person name="Getino M."/>
            <person name="Pursley I."/>
            <person name="Horton D.L."/>
            <person name="Alikhan N.F."/>
            <person name="Baker D."/>
            <person name="Gharbi K."/>
            <person name="Hall N."/>
            <person name="Watson M."/>
            <person name="Adriaenssens E.M."/>
            <person name="Foster-Nyarko E."/>
            <person name="Jarju S."/>
            <person name="Secka A."/>
            <person name="Antonio M."/>
            <person name="Oren A."/>
            <person name="Chaudhuri R.R."/>
            <person name="La Ragione R."/>
            <person name="Hildebrand F."/>
            <person name="Pallen M.J."/>
        </authorList>
    </citation>
    <scope>NUCLEOTIDE SEQUENCE</scope>
    <source>
        <strain evidence="11">11159</strain>
    </source>
</reference>
<evidence type="ECO:0000256" key="6">
    <source>
        <dbReference type="ARBA" id="ARBA00022989"/>
    </source>
</evidence>
<evidence type="ECO:0000256" key="8">
    <source>
        <dbReference type="NCBIfam" id="TIGR03319"/>
    </source>
</evidence>
<dbReference type="NCBIfam" id="TIGR00277">
    <property type="entry name" value="HDIG"/>
    <property type="match status" value="1"/>
</dbReference>